<evidence type="ECO:0000256" key="10">
    <source>
        <dbReference type="ARBA" id="ARBA00023170"/>
    </source>
</evidence>
<evidence type="ECO:0000256" key="12">
    <source>
        <dbReference type="PROSITE-ProRule" id="PRU01360"/>
    </source>
</evidence>
<dbReference type="EMBL" id="CP060714">
    <property type="protein sequence ID" value="QNN56651.1"/>
    <property type="molecule type" value="Genomic_DNA"/>
</dbReference>
<dbReference type="InterPro" id="IPR000531">
    <property type="entry name" value="Beta-barrel_TonB"/>
</dbReference>
<dbReference type="RefSeq" id="WP_187596917.1">
    <property type="nucleotide sequence ID" value="NZ_CP060714.1"/>
</dbReference>
<evidence type="ECO:0000256" key="11">
    <source>
        <dbReference type="ARBA" id="ARBA00023237"/>
    </source>
</evidence>
<keyword evidence="11 12" id="KW-0998">Cell outer membrane</keyword>
<keyword evidence="5 12" id="KW-0812">Transmembrane</keyword>
<dbReference type="SUPFAM" id="SSF56935">
    <property type="entry name" value="Porins"/>
    <property type="match status" value="1"/>
</dbReference>
<evidence type="ECO:0000313" key="19">
    <source>
        <dbReference type="Proteomes" id="UP000515811"/>
    </source>
</evidence>
<evidence type="ECO:0000256" key="14">
    <source>
        <dbReference type="SAM" id="MobiDB-lite"/>
    </source>
</evidence>
<evidence type="ECO:0000256" key="15">
    <source>
        <dbReference type="SAM" id="SignalP"/>
    </source>
</evidence>
<dbReference type="GO" id="GO:0015344">
    <property type="term" value="F:siderophore uptake transmembrane transporter activity"/>
    <property type="evidence" value="ECO:0007669"/>
    <property type="project" value="TreeGrafter"/>
</dbReference>
<feature type="region of interest" description="Disordered" evidence="14">
    <location>
        <begin position="331"/>
        <end position="352"/>
    </location>
</feature>
<reference evidence="18 19" key="1">
    <citation type="submission" date="2020-08" db="EMBL/GenBank/DDBJ databases">
        <title>Genome sequence of Diaphorobacter ruginosibacter DSM 27467T.</title>
        <authorList>
            <person name="Hyun D.-W."/>
            <person name="Bae J.-W."/>
        </authorList>
    </citation>
    <scope>NUCLEOTIDE SEQUENCE [LARGE SCALE GENOMIC DNA]</scope>
    <source>
        <strain evidence="18 19">DSM 27467</strain>
    </source>
</reference>
<keyword evidence="9 12" id="KW-0472">Membrane</keyword>
<evidence type="ECO:0000256" key="3">
    <source>
        <dbReference type="ARBA" id="ARBA00022448"/>
    </source>
</evidence>
<evidence type="ECO:0000256" key="1">
    <source>
        <dbReference type="ARBA" id="ARBA00004571"/>
    </source>
</evidence>
<comment type="similarity">
    <text evidence="2 12 13">Belongs to the TonB-dependent receptor family.</text>
</comment>
<evidence type="ECO:0000256" key="6">
    <source>
        <dbReference type="ARBA" id="ARBA00022729"/>
    </source>
</evidence>
<evidence type="ECO:0000256" key="8">
    <source>
        <dbReference type="ARBA" id="ARBA00023077"/>
    </source>
</evidence>
<dbReference type="AlphaFoldDB" id="A0A7G9RM26"/>
<gene>
    <name evidence="18" type="ORF">H9K76_19330</name>
</gene>
<evidence type="ECO:0000259" key="17">
    <source>
        <dbReference type="Pfam" id="PF07715"/>
    </source>
</evidence>
<dbReference type="GO" id="GO:0009279">
    <property type="term" value="C:cell outer membrane"/>
    <property type="evidence" value="ECO:0007669"/>
    <property type="project" value="UniProtKB-SubCell"/>
</dbReference>
<keyword evidence="3 12" id="KW-0813">Transport</keyword>
<dbReference type="InterPro" id="IPR039426">
    <property type="entry name" value="TonB-dep_rcpt-like"/>
</dbReference>
<dbReference type="KEGG" id="drg:H9K76_19330"/>
<dbReference type="PROSITE" id="PS51257">
    <property type="entry name" value="PROKAR_LIPOPROTEIN"/>
    <property type="match status" value="1"/>
</dbReference>
<feature type="signal peptide" evidence="15">
    <location>
        <begin position="1"/>
        <end position="28"/>
    </location>
</feature>
<dbReference type="CDD" id="cd01347">
    <property type="entry name" value="ligand_gated_channel"/>
    <property type="match status" value="1"/>
</dbReference>
<dbReference type="GO" id="GO:0044718">
    <property type="term" value="P:siderophore transmembrane transport"/>
    <property type="evidence" value="ECO:0007669"/>
    <property type="project" value="TreeGrafter"/>
</dbReference>
<evidence type="ECO:0000256" key="5">
    <source>
        <dbReference type="ARBA" id="ARBA00022692"/>
    </source>
</evidence>
<name>A0A7G9RM26_9BURK</name>
<dbReference type="PANTHER" id="PTHR30069:SF53">
    <property type="entry name" value="COLICIN I RECEPTOR-RELATED"/>
    <property type="match status" value="1"/>
</dbReference>
<dbReference type="InterPro" id="IPR036942">
    <property type="entry name" value="Beta-barrel_TonB_sf"/>
</dbReference>
<dbReference type="Gene3D" id="2.170.130.10">
    <property type="entry name" value="TonB-dependent receptor, plug domain"/>
    <property type="match status" value="1"/>
</dbReference>
<evidence type="ECO:0000313" key="18">
    <source>
        <dbReference type="EMBL" id="QNN56651.1"/>
    </source>
</evidence>
<evidence type="ECO:0000256" key="7">
    <source>
        <dbReference type="ARBA" id="ARBA00023065"/>
    </source>
</evidence>
<dbReference type="InterPro" id="IPR012910">
    <property type="entry name" value="Plug_dom"/>
</dbReference>
<feature type="chain" id="PRO_5028801013" evidence="15">
    <location>
        <begin position="29"/>
        <end position="713"/>
    </location>
</feature>
<dbReference type="PANTHER" id="PTHR30069">
    <property type="entry name" value="TONB-DEPENDENT OUTER MEMBRANE RECEPTOR"/>
    <property type="match status" value="1"/>
</dbReference>
<feature type="domain" description="TonB-dependent receptor-like beta-barrel" evidence="16">
    <location>
        <begin position="277"/>
        <end position="672"/>
    </location>
</feature>
<dbReference type="PROSITE" id="PS52016">
    <property type="entry name" value="TONB_DEPENDENT_REC_3"/>
    <property type="match status" value="1"/>
</dbReference>
<comment type="subcellular location">
    <subcellularLocation>
        <location evidence="1 12">Cell outer membrane</location>
        <topology evidence="1 12">Multi-pass membrane protein</topology>
    </subcellularLocation>
</comment>
<keyword evidence="4 12" id="KW-1134">Transmembrane beta strand</keyword>
<evidence type="ECO:0000256" key="13">
    <source>
        <dbReference type="RuleBase" id="RU003357"/>
    </source>
</evidence>
<keyword evidence="10 18" id="KW-0675">Receptor</keyword>
<keyword evidence="6 15" id="KW-0732">Signal</keyword>
<dbReference type="InterPro" id="IPR037066">
    <property type="entry name" value="Plug_dom_sf"/>
</dbReference>
<sequence>MPSRMPRGASLPRPVPLALAAAACFAPAATWSQATGPSAELSEVVVSATGFEQELRQAPASITVIKREELESKRTTSLAEALADVEGIDVGNDVGKTGGMNISIRGMPSEYTLVLIDGRRQNAAGNVTPNGFGETSTSFLPPPSAIERIEVIRGPMSTLYGSDAMGGVINIITRKVGKEWTGSASVNGTLQSDDRRGGNYGANVYLSGPIRKDMLGLTVRASTWHREASELEPTGDAGNATISLRGPSAVKADIRTLGTRLTLLPAQDHELYLDLDTSRQTYDNSRGQLGTLGVQGYAPEMRFNRDQAVLAYNARIGGGRLETALTRNTTETLGRTIPNGTPGKQPGSSRDLESTNTILDAKYVTALGNSHLATVGAQHWNAKMVDGVAPAPYTHKQWAVFGEDEWQILPNTTLTLGARYDHHNRFGGNFSPRAYAVWNATDQWTVKGGVSRGFKTPRLDQLADGITGFTAQGTRPTIGTPTLKPETSTSFELGSVYDNQRGSVFGGTLFFNQFKDKIAEGKGLLNCSWAPQPNRPGCVDYGSWPAVDTYAQSVNVDRAETKGLELSARLPITTSLSATTNYTFTRSVQKSGASAGDPLYNTPKHMLNAKLDWKVTPQFSTWMRAEYRSSRYREDDKARAALGNYRAYSQFHIGGNYRVNKQVSINAAIYNLFDKDFLRYASYDNAGGVKTYSNLYNNMLEGRRLWISANVEF</sequence>
<keyword evidence="8 13" id="KW-0798">TonB box</keyword>
<evidence type="ECO:0000256" key="4">
    <source>
        <dbReference type="ARBA" id="ARBA00022452"/>
    </source>
</evidence>
<protein>
    <submittedName>
        <fullName evidence="18">TonB-dependent receptor</fullName>
    </submittedName>
</protein>
<dbReference type="Proteomes" id="UP000515811">
    <property type="component" value="Chromosome"/>
</dbReference>
<keyword evidence="7" id="KW-0406">Ion transport</keyword>
<dbReference type="Pfam" id="PF00593">
    <property type="entry name" value="TonB_dep_Rec_b-barrel"/>
    <property type="match status" value="1"/>
</dbReference>
<proteinExistence type="inferred from homology"/>
<evidence type="ECO:0000259" key="16">
    <source>
        <dbReference type="Pfam" id="PF00593"/>
    </source>
</evidence>
<feature type="domain" description="TonB-dependent receptor plug" evidence="17">
    <location>
        <begin position="55"/>
        <end position="168"/>
    </location>
</feature>
<accession>A0A7G9RM26</accession>
<dbReference type="Pfam" id="PF07715">
    <property type="entry name" value="Plug"/>
    <property type="match status" value="1"/>
</dbReference>
<evidence type="ECO:0000256" key="2">
    <source>
        <dbReference type="ARBA" id="ARBA00009810"/>
    </source>
</evidence>
<evidence type="ECO:0000256" key="9">
    <source>
        <dbReference type="ARBA" id="ARBA00023136"/>
    </source>
</evidence>
<organism evidence="18 19">
    <name type="scientific">Diaphorobacter ruginosibacter</name>
    <dbReference type="NCBI Taxonomy" id="1715720"/>
    <lineage>
        <taxon>Bacteria</taxon>
        <taxon>Pseudomonadati</taxon>
        <taxon>Pseudomonadota</taxon>
        <taxon>Betaproteobacteria</taxon>
        <taxon>Burkholderiales</taxon>
        <taxon>Comamonadaceae</taxon>
        <taxon>Diaphorobacter</taxon>
    </lineage>
</organism>
<keyword evidence="19" id="KW-1185">Reference proteome</keyword>
<dbReference type="Gene3D" id="2.40.170.20">
    <property type="entry name" value="TonB-dependent receptor, beta-barrel domain"/>
    <property type="match status" value="1"/>
</dbReference>